<evidence type="ECO:0000259" key="2">
    <source>
        <dbReference type="Pfam" id="PF01966"/>
    </source>
</evidence>
<dbReference type="CDD" id="cd04492">
    <property type="entry name" value="YhaM_OBF_like"/>
    <property type="match status" value="1"/>
</dbReference>
<dbReference type="InterPro" id="IPR012340">
    <property type="entry name" value="NA-bd_OB-fold"/>
</dbReference>
<protein>
    <submittedName>
        <fullName evidence="3">HD domain-containing protein</fullName>
    </submittedName>
</protein>
<evidence type="ECO:0000313" key="3">
    <source>
        <dbReference type="EMBL" id="MBS7526115.1"/>
    </source>
</evidence>
<sequence>MLIKDFKVGEEVTTFFLIKAKNVKTSSANKPYIDFTFQDVTGDINAKLWDVKGDIEHIYNPGELVKVMGTVTQWQSTLQLKIIKIRNVEPEDKVDYGQFIPVAPIDPETMFNEILFYINKMTHKDFKKLTLALLEESKSRLMYYPAAKSNHHAIKSGLLYHIIRMLRTGDALCDIYHNCNRDLVLAGIILHDIEKLNEMDANELGIVGEYTKEGQLLGHIIMGIKKIEKTAEALKIDPEVSLLLQHMILAHHYEPEFGSPKKPLIPEGELLHYIDMIDARMYDMNKALKDLEAEQFTDPIFVLDRRRLYRSKFAVTDEN</sequence>
<dbReference type="SUPFAM" id="SSF50249">
    <property type="entry name" value="Nucleic acid-binding proteins"/>
    <property type="match status" value="1"/>
</dbReference>
<accession>A0ABS5PLS2</accession>
<dbReference type="EMBL" id="JAHBCL010000007">
    <property type="protein sequence ID" value="MBS7526115.1"/>
    <property type="molecule type" value="Genomic_DNA"/>
</dbReference>
<dbReference type="RefSeq" id="WP_213235899.1">
    <property type="nucleotide sequence ID" value="NZ_JAHBCL010000007.1"/>
</dbReference>
<dbReference type="PANTHER" id="PTHR37294">
    <property type="entry name" value="3'-5' EXORIBONUCLEASE YHAM"/>
    <property type="match status" value="1"/>
</dbReference>
<evidence type="ECO:0000313" key="4">
    <source>
        <dbReference type="Proteomes" id="UP000746471"/>
    </source>
</evidence>
<keyword evidence="1" id="KW-0378">Hydrolase</keyword>
<name>A0ABS5PLS2_9FIRM</name>
<gene>
    <name evidence="3" type="ORF">KHM83_05465</name>
</gene>
<evidence type="ECO:0000256" key="1">
    <source>
        <dbReference type="ARBA" id="ARBA00022801"/>
    </source>
</evidence>
<dbReference type="SUPFAM" id="SSF109604">
    <property type="entry name" value="HD-domain/PDEase-like"/>
    <property type="match status" value="1"/>
</dbReference>
<dbReference type="Gene3D" id="2.40.50.140">
    <property type="entry name" value="Nucleic acid-binding proteins"/>
    <property type="match status" value="1"/>
</dbReference>
<dbReference type="Pfam" id="PF01966">
    <property type="entry name" value="HD"/>
    <property type="match status" value="1"/>
</dbReference>
<dbReference type="InterPro" id="IPR050798">
    <property type="entry name" value="YhaM_exoribonuc/phosphodiest"/>
</dbReference>
<comment type="caution">
    <text evidence="3">The sequence shown here is derived from an EMBL/GenBank/DDBJ whole genome shotgun (WGS) entry which is preliminary data.</text>
</comment>
<dbReference type="Gene3D" id="1.10.3210.10">
    <property type="entry name" value="Hypothetical protein af1432"/>
    <property type="match status" value="1"/>
</dbReference>
<reference evidence="3 4" key="1">
    <citation type="submission" date="2021-05" db="EMBL/GenBank/DDBJ databases">
        <title>Fusibacter ferrireducens sp. nov., an anaerobic, sulfur- and Fe-reducing bacterium isolated from the mangrove sediment.</title>
        <authorList>
            <person name="Qiu D."/>
        </authorList>
    </citation>
    <scope>NUCLEOTIDE SEQUENCE [LARGE SCALE GENOMIC DNA]</scope>
    <source>
        <strain evidence="3 4">DSM 12116</strain>
    </source>
</reference>
<dbReference type="Proteomes" id="UP000746471">
    <property type="component" value="Unassembled WGS sequence"/>
</dbReference>
<dbReference type="InterPro" id="IPR006674">
    <property type="entry name" value="HD_domain"/>
</dbReference>
<dbReference type="PANTHER" id="PTHR37294:SF1">
    <property type="entry name" value="3'-5' EXORIBONUCLEASE YHAM"/>
    <property type="match status" value="1"/>
</dbReference>
<feature type="domain" description="HD" evidence="2">
    <location>
        <begin position="159"/>
        <end position="279"/>
    </location>
</feature>
<proteinExistence type="predicted"/>
<keyword evidence="4" id="KW-1185">Reference proteome</keyword>
<organism evidence="3 4">
    <name type="scientific">Fusibacter paucivorans</name>
    <dbReference type="NCBI Taxonomy" id="76009"/>
    <lineage>
        <taxon>Bacteria</taxon>
        <taxon>Bacillati</taxon>
        <taxon>Bacillota</taxon>
        <taxon>Clostridia</taxon>
        <taxon>Eubacteriales</taxon>
        <taxon>Eubacteriales Family XII. Incertae Sedis</taxon>
        <taxon>Fusibacter</taxon>
    </lineage>
</organism>